<proteinExistence type="predicted"/>
<dbReference type="EMBL" id="AP011177">
    <property type="protein sequence ID" value="BAJ00841.1"/>
    <property type="molecule type" value="Genomic_DNA"/>
</dbReference>
<dbReference type="Proteomes" id="UP000002350">
    <property type="component" value="Chromosome"/>
</dbReference>
<accession>D4ZGP2</accession>
<organism evidence="1 2">
    <name type="scientific">Shewanella violacea (strain JCM 10179 / CIP 106290 / LMG 19151 / DSS12)</name>
    <dbReference type="NCBI Taxonomy" id="637905"/>
    <lineage>
        <taxon>Bacteria</taxon>
        <taxon>Pseudomonadati</taxon>
        <taxon>Pseudomonadota</taxon>
        <taxon>Gammaproteobacteria</taxon>
        <taxon>Alteromonadales</taxon>
        <taxon>Shewanellaceae</taxon>
        <taxon>Shewanella</taxon>
    </lineage>
</organism>
<keyword evidence="2" id="KW-1185">Reference proteome</keyword>
<sequence length="39" mass="4690">MAFFIRESMIFNQNAKGTHLLSEDISSYTIMWLTQYFRV</sequence>
<protein>
    <submittedName>
        <fullName evidence="1">Uncharacterized protein</fullName>
    </submittedName>
</protein>
<dbReference type="AlphaFoldDB" id="D4ZGP2"/>
<dbReference type="HOGENOM" id="CLU_3316903_0_0_6"/>
<evidence type="ECO:0000313" key="2">
    <source>
        <dbReference type="Proteomes" id="UP000002350"/>
    </source>
</evidence>
<name>D4ZGP2_SHEVD</name>
<reference evidence="2" key="1">
    <citation type="journal article" date="2010" name="Mol. Biosyst.">
        <title>Complete genome sequence and comparative analysis of Shewanella violacea, a psychrophilic and piezophilic bacterium from deep sea floor sediments.</title>
        <authorList>
            <person name="Aono E."/>
            <person name="Baba T."/>
            <person name="Ara T."/>
            <person name="Nishi T."/>
            <person name="Nakamichi T."/>
            <person name="Inamoto E."/>
            <person name="Toyonaga H."/>
            <person name="Hasegawa M."/>
            <person name="Takai Y."/>
            <person name="Okumura Y."/>
            <person name="Baba M."/>
            <person name="Tomita M."/>
            <person name="Kato C."/>
            <person name="Oshima T."/>
            <person name="Nakasone K."/>
            <person name="Mori H."/>
        </authorList>
    </citation>
    <scope>NUCLEOTIDE SEQUENCE [LARGE SCALE GENOMIC DNA]</scope>
    <source>
        <strain evidence="2">JCM 10179 / CIP 106290 / LMG 19151 / DSS12</strain>
    </source>
</reference>
<dbReference type="KEGG" id="svo:SVI_0870"/>
<evidence type="ECO:0000313" key="1">
    <source>
        <dbReference type="EMBL" id="BAJ00841.1"/>
    </source>
</evidence>
<gene>
    <name evidence="1" type="ordered locus">SVI_0870</name>
</gene>